<dbReference type="PANTHER" id="PTHR10605:SF56">
    <property type="entry name" value="BIFUNCTIONAL HEPARAN SULFATE N-DEACETYLASE_N-SULFOTRANSFERASE"/>
    <property type="match status" value="1"/>
</dbReference>
<evidence type="ECO:0000256" key="1">
    <source>
        <dbReference type="ARBA" id="ARBA00022679"/>
    </source>
</evidence>
<dbReference type="SUPFAM" id="SSF52540">
    <property type="entry name" value="P-loop containing nucleoside triphosphate hydrolases"/>
    <property type="match status" value="1"/>
</dbReference>
<name>A0A2S7KS76_9FLAO</name>
<keyword evidence="2" id="KW-0325">Glycoprotein</keyword>
<evidence type="ECO:0000256" key="2">
    <source>
        <dbReference type="ARBA" id="ARBA00023180"/>
    </source>
</evidence>
<protein>
    <recommendedName>
        <fullName evidence="3">Sulfotransferase domain-containing protein</fullName>
    </recommendedName>
</protein>
<dbReference type="Pfam" id="PF00685">
    <property type="entry name" value="Sulfotransfer_1"/>
    <property type="match status" value="1"/>
</dbReference>
<keyword evidence="5" id="KW-1185">Reference proteome</keyword>
<feature type="domain" description="Sulfotransferase" evidence="3">
    <location>
        <begin position="9"/>
        <end position="198"/>
    </location>
</feature>
<proteinExistence type="predicted"/>
<evidence type="ECO:0000313" key="5">
    <source>
        <dbReference type="Proteomes" id="UP000239800"/>
    </source>
</evidence>
<dbReference type="AlphaFoldDB" id="A0A2S7KS76"/>
<evidence type="ECO:0000313" key="4">
    <source>
        <dbReference type="EMBL" id="PQB05485.1"/>
    </source>
</evidence>
<dbReference type="OrthoDB" id="981508at2"/>
<gene>
    <name evidence="4" type="ORF">BST85_11725</name>
</gene>
<dbReference type="Gene3D" id="3.40.50.300">
    <property type="entry name" value="P-loop containing nucleotide triphosphate hydrolases"/>
    <property type="match status" value="1"/>
</dbReference>
<dbReference type="EMBL" id="MQUB01000001">
    <property type="protein sequence ID" value="PQB05485.1"/>
    <property type="molecule type" value="Genomic_DNA"/>
</dbReference>
<dbReference type="RefSeq" id="WP_104813428.1">
    <property type="nucleotide sequence ID" value="NZ_MQUB01000001.1"/>
</dbReference>
<reference evidence="4 5" key="1">
    <citation type="submission" date="2016-11" db="EMBL/GenBank/DDBJ databases">
        <title>Trade-off between light-utilization and light-protection in marine flavobacteria.</title>
        <authorList>
            <person name="Kumagai Y."/>
        </authorList>
    </citation>
    <scope>NUCLEOTIDE SEQUENCE [LARGE SCALE GENOMIC DNA]</scope>
    <source>
        <strain evidence="4 5">NBRC 107741</strain>
    </source>
</reference>
<dbReference type="PANTHER" id="PTHR10605">
    <property type="entry name" value="HEPARAN SULFATE SULFOTRANSFERASE"/>
    <property type="match status" value="1"/>
</dbReference>
<sequence length="317" mass="37401">MNDKLIFPNTILLGVQKAATTSLQRWLAQHPDVCAPDVLKDYPYFYNDSIYEKGPEHISRIYRKSFHGESVILQGFVSYIFDEKSLLRIKKDCPDAKFLLVLRNPVERAISAYYFTRQRGLEERSLEQAFADEDRILQEGSEQEKLELTYKLRGLYYKQIQVFLKYFDMDQLCISFFEHIKEDPNAELRKVFNFLEIDPDFQPNLVVENKTKVPKNGKILGWIYRDTKVKKFLIENIVDKLFPVDLKIKIKWAIVDKLVQKDGPSIKKDIPEALRKELYEYYAQDVDSLEQLLDTDLTHYKYQPIDQAPEKQLENHG</sequence>
<keyword evidence="1" id="KW-0808">Transferase</keyword>
<dbReference type="InterPro" id="IPR000863">
    <property type="entry name" value="Sulfotransferase_dom"/>
</dbReference>
<organism evidence="4 5">
    <name type="scientific">Aureitalea marina</name>
    <dbReference type="NCBI Taxonomy" id="930804"/>
    <lineage>
        <taxon>Bacteria</taxon>
        <taxon>Pseudomonadati</taxon>
        <taxon>Bacteroidota</taxon>
        <taxon>Flavobacteriia</taxon>
        <taxon>Flavobacteriales</taxon>
        <taxon>Flavobacteriaceae</taxon>
        <taxon>Aureitalea</taxon>
    </lineage>
</organism>
<dbReference type="GO" id="GO:0008146">
    <property type="term" value="F:sulfotransferase activity"/>
    <property type="evidence" value="ECO:0007669"/>
    <property type="project" value="InterPro"/>
</dbReference>
<evidence type="ECO:0000259" key="3">
    <source>
        <dbReference type="Pfam" id="PF00685"/>
    </source>
</evidence>
<accession>A0A2S7KS76</accession>
<comment type="caution">
    <text evidence="4">The sequence shown here is derived from an EMBL/GenBank/DDBJ whole genome shotgun (WGS) entry which is preliminary data.</text>
</comment>
<dbReference type="InterPro" id="IPR037359">
    <property type="entry name" value="NST/OST"/>
</dbReference>
<dbReference type="Proteomes" id="UP000239800">
    <property type="component" value="Unassembled WGS sequence"/>
</dbReference>
<dbReference type="InterPro" id="IPR027417">
    <property type="entry name" value="P-loop_NTPase"/>
</dbReference>